<dbReference type="GeneID" id="109278246"/>
<dbReference type="RefSeq" id="XP_053757486.1">
    <property type="nucleotide sequence ID" value="XM_053901511.1"/>
</dbReference>
<name>A0A9W2VFU3_PANPR</name>
<evidence type="ECO:0000313" key="7">
    <source>
        <dbReference type="RefSeq" id="XP_053757483.1"/>
    </source>
</evidence>
<evidence type="ECO:0000256" key="1">
    <source>
        <dbReference type="ARBA" id="ARBA00004328"/>
    </source>
</evidence>
<evidence type="ECO:0000256" key="2">
    <source>
        <dbReference type="SAM" id="Phobius"/>
    </source>
</evidence>
<evidence type="ECO:0000313" key="9">
    <source>
        <dbReference type="RefSeq" id="XP_053757485.1"/>
    </source>
</evidence>
<keyword evidence="2" id="KW-0472">Membrane</keyword>
<dbReference type="AlphaFoldDB" id="A0A9W2VFU3"/>
<gene>
    <name evidence="5 6 7 8 9 10" type="primary">LOC109278246</name>
</gene>
<keyword evidence="4" id="KW-1185">Reference proteome</keyword>
<dbReference type="RefSeq" id="XP_053757481.1">
    <property type="nucleotide sequence ID" value="XM_053901506.1"/>
</dbReference>
<dbReference type="RefSeq" id="XP_053757485.1">
    <property type="nucleotide sequence ID" value="XM_053901510.1"/>
</dbReference>
<dbReference type="PANTHER" id="PTHR34313:SF2">
    <property type="entry name" value="ENDOGENOUS RETROVIRUS GROUP K MEMBER 21 ENV POLYPROTEIN-LIKE"/>
    <property type="match status" value="1"/>
</dbReference>
<dbReference type="Pfam" id="PF00517">
    <property type="entry name" value="GP41"/>
    <property type="match status" value="1"/>
</dbReference>
<dbReference type="RefSeq" id="XP_053757484.1">
    <property type="nucleotide sequence ID" value="XM_053901509.1"/>
</dbReference>
<dbReference type="InterPro" id="IPR051255">
    <property type="entry name" value="Retroviral_env_glycoprotein"/>
</dbReference>
<evidence type="ECO:0000313" key="5">
    <source>
        <dbReference type="RefSeq" id="XP_053757481.1"/>
    </source>
</evidence>
<accession>A0A9W2VFU3</accession>
<feature type="domain" description="Retroviral envelope protein GP41-like" evidence="3">
    <location>
        <begin position="62"/>
        <end position="254"/>
    </location>
</feature>
<keyword evidence="2" id="KW-1133">Transmembrane helix</keyword>
<evidence type="ECO:0000313" key="4">
    <source>
        <dbReference type="Proteomes" id="UP001165780"/>
    </source>
</evidence>
<proteinExistence type="predicted"/>
<comment type="subcellular location">
    <subcellularLocation>
        <location evidence="1">Virion</location>
    </subcellularLocation>
</comment>
<dbReference type="GO" id="GO:0005198">
    <property type="term" value="F:structural molecule activity"/>
    <property type="evidence" value="ECO:0007669"/>
    <property type="project" value="InterPro"/>
</dbReference>
<dbReference type="InterPro" id="IPR000328">
    <property type="entry name" value="GP41-like"/>
</dbReference>
<sequence>MIVQRPPYLMVPVTLNTTWFDSYGLQALQDVNALLVHGRRFIAPLILGITAFIALATSLSLSAIALSQEIHTATFTDQLSKNVPMALPTQEIIDSKLDSKVNALEEAVPMIGQEQTSFKVRLALRCHIDFHWICVMPLKVNESLYSWERVKNHILGIWNHSDLNFDLNSLHKDIRDISQAEAEFSASQISNTFFQNLSFYVSHKSFFTTMIKVALIGGLIILLLLLPVIVRLLRGSIQGLAMELHAIKLKNKKGEMLEVELSQPEWQSPGCGQIGDCKAAHRQ</sequence>
<keyword evidence="2" id="KW-0812">Transmembrane</keyword>
<feature type="transmembrane region" description="Helical" evidence="2">
    <location>
        <begin position="213"/>
        <end position="233"/>
    </location>
</feature>
<evidence type="ECO:0000313" key="10">
    <source>
        <dbReference type="RefSeq" id="XP_053757486.1"/>
    </source>
</evidence>
<evidence type="ECO:0000313" key="6">
    <source>
        <dbReference type="RefSeq" id="XP_053757482.1"/>
    </source>
</evidence>
<evidence type="ECO:0000313" key="8">
    <source>
        <dbReference type="RefSeq" id="XP_053757484.1"/>
    </source>
</evidence>
<protein>
    <submittedName>
        <fullName evidence="5 6">Endogenous retrovirus group K member 13-1 Env polyprotein-like isoform X1</fullName>
    </submittedName>
</protein>
<organism evidence="4 8">
    <name type="scientific">Panthera pardus</name>
    <name type="common">Leopard</name>
    <name type="synonym">Felis pardus</name>
    <dbReference type="NCBI Taxonomy" id="9691"/>
    <lineage>
        <taxon>Eukaryota</taxon>
        <taxon>Metazoa</taxon>
        <taxon>Chordata</taxon>
        <taxon>Craniata</taxon>
        <taxon>Vertebrata</taxon>
        <taxon>Euteleostomi</taxon>
        <taxon>Mammalia</taxon>
        <taxon>Eutheria</taxon>
        <taxon>Laurasiatheria</taxon>
        <taxon>Carnivora</taxon>
        <taxon>Feliformia</taxon>
        <taxon>Felidae</taxon>
        <taxon>Pantherinae</taxon>
        <taxon>Panthera</taxon>
    </lineage>
</organism>
<dbReference type="PANTHER" id="PTHR34313">
    <property type="entry name" value="ENDOGENOUS RETROVIRUS GROUP K MEMBER 113 ENV POLYPROTEIN-RELATED"/>
    <property type="match status" value="1"/>
</dbReference>
<dbReference type="Proteomes" id="UP001165780">
    <property type="component" value="Unplaced"/>
</dbReference>
<dbReference type="RefSeq" id="XP_053757483.1">
    <property type="nucleotide sequence ID" value="XM_053901508.1"/>
</dbReference>
<feature type="transmembrane region" description="Helical" evidence="2">
    <location>
        <begin position="41"/>
        <end position="66"/>
    </location>
</feature>
<dbReference type="RefSeq" id="XP_053757482.1">
    <property type="nucleotide sequence ID" value="XM_053901507.1"/>
</dbReference>
<evidence type="ECO:0000259" key="3">
    <source>
        <dbReference type="Pfam" id="PF00517"/>
    </source>
</evidence>
<reference evidence="5 6" key="1">
    <citation type="submission" date="2025-04" db="UniProtKB">
        <authorList>
            <consortium name="RefSeq"/>
        </authorList>
    </citation>
    <scope>IDENTIFICATION</scope>
    <source>
        <tissue evidence="5 6">Whole blood</tissue>
    </source>
</reference>